<dbReference type="GO" id="GO:0000981">
    <property type="term" value="F:DNA-binding transcription factor activity, RNA polymerase II-specific"/>
    <property type="evidence" value="ECO:0007669"/>
    <property type="project" value="TreeGrafter"/>
</dbReference>
<feature type="region of interest" description="Disordered" evidence="8">
    <location>
        <begin position="138"/>
        <end position="216"/>
    </location>
</feature>
<evidence type="ECO:0000256" key="1">
    <source>
        <dbReference type="ARBA" id="ARBA00004123"/>
    </source>
</evidence>
<proteinExistence type="predicted"/>
<dbReference type="EMBL" id="LRGB01000547">
    <property type="protein sequence ID" value="KZS18223.1"/>
    <property type="molecule type" value="Genomic_DNA"/>
</dbReference>
<dbReference type="InterPro" id="IPR004827">
    <property type="entry name" value="bZIP"/>
</dbReference>
<evidence type="ECO:0000313" key="10">
    <source>
        <dbReference type="Proteomes" id="UP000076858"/>
    </source>
</evidence>
<reference evidence="9 10" key="1">
    <citation type="submission" date="2016-03" db="EMBL/GenBank/DDBJ databases">
        <title>EvidentialGene: Evidence-directed Construction of Genes on Genomes.</title>
        <authorList>
            <person name="Gilbert D.G."/>
            <person name="Choi J.-H."/>
            <person name="Mockaitis K."/>
            <person name="Colbourne J."/>
            <person name="Pfrender M."/>
        </authorList>
    </citation>
    <scope>NUCLEOTIDE SEQUENCE [LARGE SCALE GENOMIC DNA]</scope>
    <source>
        <strain evidence="9 10">Xinb3</strain>
        <tissue evidence="9">Complete organism</tissue>
    </source>
</reference>
<keyword evidence="10" id="KW-1185">Reference proteome</keyword>
<dbReference type="FunFam" id="1.20.5.170:FF:000054">
    <property type="entry name" value="Cyclic AMP-responsive element-binding protein 3-like 2"/>
    <property type="match status" value="1"/>
</dbReference>
<evidence type="ECO:0000256" key="3">
    <source>
        <dbReference type="ARBA" id="ARBA00023125"/>
    </source>
</evidence>
<comment type="caution">
    <text evidence="9">The sequence shown here is derived from an EMBL/GenBank/DDBJ whole genome shotgun (WGS) entry which is preliminary data.</text>
</comment>
<feature type="compositionally biased region" description="Polar residues" evidence="8">
    <location>
        <begin position="263"/>
        <end position="275"/>
    </location>
</feature>
<comment type="subcellular location">
    <subcellularLocation>
        <location evidence="1">Nucleus</location>
    </subcellularLocation>
</comment>
<evidence type="ECO:0000256" key="4">
    <source>
        <dbReference type="ARBA" id="ARBA00023159"/>
    </source>
</evidence>
<keyword evidence="2" id="KW-0805">Transcription regulation</keyword>
<keyword evidence="6" id="KW-0539">Nucleus</keyword>
<evidence type="ECO:0000313" key="9">
    <source>
        <dbReference type="EMBL" id="KZS18223.1"/>
    </source>
</evidence>
<evidence type="ECO:0000256" key="8">
    <source>
        <dbReference type="SAM" id="MobiDB-lite"/>
    </source>
</evidence>
<dbReference type="PROSITE" id="PS50217">
    <property type="entry name" value="BZIP"/>
    <property type="match status" value="1"/>
</dbReference>
<keyword evidence="3" id="KW-0238">DNA-binding</keyword>
<protein>
    <submittedName>
        <fullName evidence="9">Putative Cyclic AMP response element-binding protein A</fullName>
    </submittedName>
</protein>
<dbReference type="GO" id="GO:0035497">
    <property type="term" value="F:cAMP response element binding"/>
    <property type="evidence" value="ECO:0007669"/>
    <property type="project" value="TreeGrafter"/>
</dbReference>
<dbReference type="Pfam" id="PF00170">
    <property type="entry name" value="bZIP_1"/>
    <property type="match status" value="1"/>
</dbReference>
<dbReference type="Proteomes" id="UP000076858">
    <property type="component" value="Unassembled WGS sequence"/>
</dbReference>
<keyword evidence="7" id="KW-0175">Coiled coil</keyword>
<organism evidence="9 10">
    <name type="scientific">Daphnia magna</name>
    <dbReference type="NCBI Taxonomy" id="35525"/>
    <lineage>
        <taxon>Eukaryota</taxon>
        <taxon>Metazoa</taxon>
        <taxon>Ecdysozoa</taxon>
        <taxon>Arthropoda</taxon>
        <taxon>Crustacea</taxon>
        <taxon>Branchiopoda</taxon>
        <taxon>Diplostraca</taxon>
        <taxon>Cladocera</taxon>
        <taxon>Anomopoda</taxon>
        <taxon>Daphniidae</taxon>
        <taxon>Daphnia</taxon>
    </lineage>
</organism>
<evidence type="ECO:0000256" key="6">
    <source>
        <dbReference type="ARBA" id="ARBA00023242"/>
    </source>
</evidence>
<dbReference type="GO" id="GO:0005634">
    <property type="term" value="C:nucleus"/>
    <property type="evidence" value="ECO:0007669"/>
    <property type="project" value="UniProtKB-SubCell"/>
</dbReference>
<dbReference type="PANTHER" id="PTHR46004:SF3">
    <property type="entry name" value="CYCLIC AMP RESPONSE ELEMENT-BINDING PROTEIN A"/>
    <property type="match status" value="1"/>
</dbReference>
<gene>
    <name evidence="9" type="ORF">APZ42_015624</name>
</gene>
<dbReference type="OrthoDB" id="674948at2759"/>
<keyword evidence="4" id="KW-0010">Activator</keyword>
<dbReference type="Gene3D" id="1.20.5.170">
    <property type="match status" value="1"/>
</dbReference>
<dbReference type="SMART" id="SM00338">
    <property type="entry name" value="BRLZ"/>
    <property type="match status" value="1"/>
</dbReference>
<dbReference type="AlphaFoldDB" id="A0A0P5UQW9"/>
<evidence type="ECO:0000256" key="2">
    <source>
        <dbReference type="ARBA" id="ARBA00023015"/>
    </source>
</evidence>
<accession>A0A0P5UQW9</accession>
<evidence type="ECO:0000256" key="5">
    <source>
        <dbReference type="ARBA" id="ARBA00023163"/>
    </source>
</evidence>
<name>A0A0P5UQW9_9CRUS</name>
<dbReference type="SUPFAM" id="SSF57959">
    <property type="entry name" value="Leucine zipper domain"/>
    <property type="match status" value="1"/>
</dbReference>
<dbReference type="STRING" id="35525.A0A0P5UQW9"/>
<feature type="region of interest" description="Disordered" evidence="8">
    <location>
        <begin position="228"/>
        <end position="311"/>
    </location>
</feature>
<evidence type="ECO:0000256" key="7">
    <source>
        <dbReference type="SAM" id="Coils"/>
    </source>
</evidence>
<dbReference type="PANTHER" id="PTHR46004">
    <property type="entry name" value="CYCLIC AMP RESPONSE ELEMENT-BINDING PROTEIN A"/>
    <property type="match status" value="1"/>
</dbReference>
<feature type="compositionally biased region" description="Polar residues" evidence="8">
    <location>
        <begin position="294"/>
        <end position="311"/>
    </location>
</feature>
<feature type="coiled-coil region" evidence="7">
    <location>
        <begin position="372"/>
        <end position="413"/>
    </location>
</feature>
<dbReference type="PROSITE" id="PS00036">
    <property type="entry name" value="BZIP_BASIC"/>
    <property type="match status" value="1"/>
</dbReference>
<feature type="compositionally biased region" description="Low complexity" evidence="8">
    <location>
        <begin position="242"/>
        <end position="253"/>
    </location>
</feature>
<dbReference type="InterPro" id="IPR046347">
    <property type="entry name" value="bZIP_sf"/>
</dbReference>
<keyword evidence="5" id="KW-0804">Transcription</keyword>
<sequence length="446" mass="49466">MDAFDSLEQPLCDYNESMDALPELWETDSFQSSMVVELQDTESYEHADWPTGLSFSLMPVEDDGNDDLSVSDTGMVVLHDRLITDTTNKVLINPVRRYASRAHPNSSFYTEASLMNSKDNTSTFNITIGSRGEVEISEDTDSSTGIGNPFCDPLSLGVKTEPTSPRPASPSTFIDAQFDLKNSRSESRKRSISFSNTSCNRERPTAKTKAVPANSRLMLTRVANTSCSNKSAGFSLPPTPPSSTSSDSEGSLSPEREADSPKSEASGSENGTRRLNQAGRVLLTTKPLPDPFGSGSSRHPINSPLISYQPKGSTGVLQLTEEEKRTLLSEGYPVPTRLPLTKAEEKSLKKIRRKIKNKISAQESRRKKKEYMDTLERRAQVLADENSDYRQRLHKLETDNAALQLQLTRLKHLCSKRSNIVDLNSHQMDEMSIPIKEVDDCFSTRG</sequence>